<dbReference type="SMART" id="SM00267">
    <property type="entry name" value="GGDEF"/>
    <property type="match status" value="1"/>
</dbReference>
<keyword evidence="2" id="KW-0812">Transmembrane</keyword>
<dbReference type="PROSITE" id="PS50883">
    <property type="entry name" value="EAL"/>
    <property type="match status" value="1"/>
</dbReference>
<dbReference type="InterPro" id="IPR000160">
    <property type="entry name" value="GGDEF_dom"/>
</dbReference>
<dbReference type="PROSITE" id="PS50887">
    <property type="entry name" value="GGDEF"/>
    <property type="match status" value="1"/>
</dbReference>
<gene>
    <name evidence="5" type="ORF">C9J01_10330</name>
</gene>
<dbReference type="CDD" id="cd01949">
    <property type="entry name" value="GGDEF"/>
    <property type="match status" value="1"/>
</dbReference>
<dbReference type="SUPFAM" id="SSF55073">
    <property type="entry name" value="Nucleotide cyclase"/>
    <property type="match status" value="1"/>
</dbReference>
<evidence type="ECO:0008006" key="7">
    <source>
        <dbReference type="Google" id="ProtNLM"/>
    </source>
</evidence>
<evidence type="ECO:0000313" key="6">
    <source>
        <dbReference type="Proteomes" id="UP000241346"/>
    </source>
</evidence>
<comment type="caution">
    <text evidence="5">The sequence shown here is derived from an EMBL/GenBank/DDBJ whole genome shotgun (WGS) entry which is preliminary data.</text>
</comment>
<dbReference type="FunFam" id="3.30.70.270:FF:000001">
    <property type="entry name" value="Diguanylate cyclase domain protein"/>
    <property type="match status" value="1"/>
</dbReference>
<organism evidence="5 6">
    <name type="scientific">Photobacterium rosenbergii</name>
    <dbReference type="NCBI Taxonomy" id="294936"/>
    <lineage>
        <taxon>Bacteria</taxon>
        <taxon>Pseudomonadati</taxon>
        <taxon>Pseudomonadota</taxon>
        <taxon>Gammaproteobacteria</taxon>
        <taxon>Vibrionales</taxon>
        <taxon>Vibrionaceae</taxon>
        <taxon>Photobacterium</taxon>
    </lineage>
</organism>
<evidence type="ECO:0000259" key="4">
    <source>
        <dbReference type="PROSITE" id="PS50887"/>
    </source>
</evidence>
<name>A0A2T3NFE9_9GAMM</name>
<evidence type="ECO:0000259" key="3">
    <source>
        <dbReference type="PROSITE" id="PS50883"/>
    </source>
</evidence>
<dbReference type="Proteomes" id="UP000241346">
    <property type="component" value="Unassembled WGS sequence"/>
</dbReference>
<sequence length="694" mass="79251">MKISIKQIIALFVILLTGFIFALFYVSEKQNQIREEVINIDEQAFRLTQETNRLNVFVADYIFRQSPDSLEKWAKTLNSVEQQYEQLLLSTNLNDHSISKRIEADIFRIRKQFSLLQGATSSNDTHWITINLNTYNQNLITHLNKLIKEIRKTATSELSKLTANQRIIFSIITTLAILLLAVIHSALIAPLKIVKHLLYRIGRGDKVIDFRKSHIQEWYQLTSDIESMYYDLKTTTVSKAALESEVEMRRTAEKNANTLARTDYLTGLPNRRRLSELFDLKKREQEKLFLMFLDIDNFKSINDNLSHSVGDELLRCIGRLIKGQLNDNDVVARIGGDEFAILYLSNCEKRAINLARAIRHKLSQPIQLAKSTVRVRCSVGIATYPEDGAQANTLLANADTAMYYAKKHQVETSGIVLYTTQIGNLSRDDFVINQQLKLAIEANEFDVWFQPQINIQTGLVEGFEALLRWRKKDGSFISPELFVPLLEESTDIVEVGNFVIDNAIEFHKRLLDAGYKLSVSINVSAVQLEHADFITTLHQKIISKGLAPEHFPLELTETAIFKNKHKALQSMQTLNELGFSLQLDDFGTGNASLDLLLSQQFDTVKIDKSFTLDAPTKQQTDAVIRSIAKLSRELNFTIVLEGIEQDIHHDLAAKYQIELGQGYYYAKPMPYETAFEWVIDKKMQVKTRSFEVSA</sequence>
<dbReference type="InterPro" id="IPR029787">
    <property type="entry name" value="Nucleotide_cyclase"/>
</dbReference>
<evidence type="ECO:0000313" key="5">
    <source>
        <dbReference type="EMBL" id="PSW13241.1"/>
    </source>
</evidence>
<dbReference type="PANTHER" id="PTHR33121:SF79">
    <property type="entry name" value="CYCLIC DI-GMP PHOSPHODIESTERASE PDED-RELATED"/>
    <property type="match status" value="1"/>
</dbReference>
<dbReference type="InterPro" id="IPR001633">
    <property type="entry name" value="EAL_dom"/>
</dbReference>
<dbReference type="Gene3D" id="3.20.20.450">
    <property type="entry name" value="EAL domain"/>
    <property type="match status" value="1"/>
</dbReference>
<dbReference type="InterPro" id="IPR043128">
    <property type="entry name" value="Rev_trsase/Diguanyl_cyclase"/>
</dbReference>
<dbReference type="RefSeq" id="WP_107298067.1">
    <property type="nucleotide sequence ID" value="NZ_PYMB01000003.1"/>
</dbReference>
<dbReference type="InterPro" id="IPR050706">
    <property type="entry name" value="Cyclic-di-GMP_PDE-like"/>
</dbReference>
<reference evidence="5 6" key="1">
    <citation type="submission" date="2018-03" db="EMBL/GenBank/DDBJ databases">
        <title>Whole genome sequencing of Histamine producing bacteria.</title>
        <authorList>
            <person name="Butler K."/>
        </authorList>
    </citation>
    <scope>NUCLEOTIDE SEQUENCE [LARGE SCALE GENOMIC DNA]</scope>
    <source>
        <strain evidence="5 6">DSM 19138</strain>
    </source>
</reference>
<keyword evidence="2" id="KW-0472">Membrane</keyword>
<dbReference type="SMART" id="SM00052">
    <property type="entry name" value="EAL"/>
    <property type="match status" value="1"/>
</dbReference>
<proteinExistence type="predicted"/>
<dbReference type="SUPFAM" id="SSF141868">
    <property type="entry name" value="EAL domain-like"/>
    <property type="match status" value="1"/>
</dbReference>
<comment type="cofactor">
    <cofactor evidence="1">
        <name>Mg(2+)</name>
        <dbReference type="ChEBI" id="CHEBI:18420"/>
    </cofactor>
</comment>
<feature type="domain" description="GGDEF" evidence="4">
    <location>
        <begin position="286"/>
        <end position="420"/>
    </location>
</feature>
<dbReference type="EMBL" id="PYMB01000003">
    <property type="protein sequence ID" value="PSW13241.1"/>
    <property type="molecule type" value="Genomic_DNA"/>
</dbReference>
<dbReference type="Pfam" id="PF00563">
    <property type="entry name" value="EAL"/>
    <property type="match status" value="1"/>
</dbReference>
<dbReference type="Pfam" id="PF00990">
    <property type="entry name" value="GGDEF"/>
    <property type="match status" value="1"/>
</dbReference>
<dbReference type="InterPro" id="IPR035919">
    <property type="entry name" value="EAL_sf"/>
</dbReference>
<dbReference type="NCBIfam" id="TIGR00254">
    <property type="entry name" value="GGDEF"/>
    <property type="match status" value="1"/>
</dbReference>
<dbReference type="GO" id="GO:0071111">
    <property type="term" value="F:cyclic-guanylate-specific phosphodiesterase activity"/>
    <property type="evidence" value="ECO:0007669"/>
    <property type="project" value="InterPro"/>
</dbReference>
<accession>A0A2T3NFE9</accession>
<protein>
    <recommendedName>
        <fullName evidence="7">GGDEF-domain containing protein</fullName>
    </recommendedName>
</protein>
<keyword evidence="2" id="KW-1133">Transmembrane helix</keyword>
<feature type="transmembrane region" description="Helical" evidence="2">
    <location>
        <begin position="167"/>
        <end position="191"/>
    </location>
</feature>
<feature type="domain" description="EAL" evidence="3">
    <location>
        <begin position="429"/>
        <end position="682"/>
    </location>
</feature>
<evidence type="ECO:0000256" key="2">
    <source>
        <dbReference type="SAM" id="Phobius"/>
    </source>
</evidence>
<dbReference type="PANTHER" id="PTHR33121">
    <property type="entry name" value="CYCLIC DI-GMP PHOSPHODIESTERASE PDEF"/>
    <property type="match status" value="1"/>
</dbReference>
<dbReference type="Gene3D" id="3.30.70.270">
    <property type="match status" value="1"/>
</dbReference>
<dbReference type="AlphaFoldDB" id="A0A2T3NFE9"/>
<dbReference type="CDD" id="cd01948">
    <property type="entry name" value="EAL"/>
    <property type="match status" value="1"/>
</dbReference>
<evidence type="ECO:0000256" key="1">
    <source>
        <dbReference type="ARBA" id="ARBA00001946"/>
    </source>
</evidence>
<dbReference type="OrthoDB" id="766410at2"/>
<feature type="transmembrane region" description="Helical" evidence="2">
    <location>
        <begin position="6"/>
        <end position="26"/>
    </location>
</feature>